<feature type="region of interest" description="Disordered" evidence="3">
    <location>
        <begin position="93"/>
        <end position="151"/>
    </location>
</feature>
<keyword evidence="6" id="KW-1185">Reference proteome</keyword>
<dbReference type="Gene3D" id="2.40.50.40">
    <property type="match status" value="1"/>
</dbReference>
<comment type="caution">
    <text evidence="5">The sequence shown here is derived from an EMBL/GenBank/DDBJ whole genome shotgun (WGS) entry which is preliminary data.</text>
</comment>
<dbReference type="SUPFAM" id="SSF54160">
    <property type="entry name" value="Chromo domain-like"/>
    <property type="match status" value="1"/>
</dbReference>
<evidence type="ECO:0000259" key="4">
    <source>
        <dbReference type="PROSITE" id="PS50013"/>
    </source>
</evidence>
<evidence type="ECO:0000256" key="3">
    <source>
        <dbReference type="SAM" id="MobiDB-lite"/>
    </source>
</evidence>
<sequence>MGLAIYPGPAPPSTLQETQSQPADAPRGEANLDGTGSPGPPPILIDGEEAYQVHEILDSRRRGGRLQYLVDWEGYGPEERSWVAADDILDPNLTAEFHQSHPDRPAPRGRGRPRRRRPLSARSRSQEGGSVTNPVPVVLSDRRQREPSPDY</sequence>
<proteinExistence type="predicted"/>
<dbReference type="InterPro" id="IPR051219">
    <property type="entry name" value="Heterochromatin_chromo-domain"/>
</dbReference>
<evidence type="ECO:0000256" key="1">
    <source>
        <dbReference type="ARBA" id="ARBA00004123"/>
    </source>
</evidence>
<feature type="region of interest" description="Disordered" evidence="3">
    <location>
        <begin position="1"/>
        <end position="46"/>
    </location>
</feature>
<dbReference type="Pfam" id="PF00385">
    <property type="entry name" value="Chromo"/>
    <property type="match status" value="1"/>
</dbReference>
<dbReference type="SMART" id="SM00298">
    <property type="entry name" value="CHROMO"/>
    <property type="match status" value="1"/>
</dbReference>
<reference evidence="5 6" key="1">
    <citation type="submission" date="2023-09" db="EMBL/GenBank/DDBJ databases">
        <authorList>
            <person name="Wang M."/>
        </authorList>
    </citation>
    <scope>NUCLEOTIDE SEQUENCE [LARGE SCALE GENOMIC DNA]</scope>
    <source>
        <strain evidence="5">GT-2023</strain>
        <tissue evidence="5">Liver</tissue>
    </source>
</reference>
<organism evidence="5 6">
    <name type="scientific">Cirrhinus molitorella</name>
    <name type="common">mud carp</name>
    <dbReference type="NCBI Taxonomy" id="172907"/>
    <lineage>
        <taxon>Eukaryota</taxon>
        <taxon>Metazoa</taxon>
        <taxon>Chordata</taxon>
        <taxon>Craniata</taxon>
        <taxon>Vertebrata</taxon>
        <taxon>Euteleostomi</taxon>
        <taxon>Actinopterygii</taxon>
        <taxon>Neopterygii</taxon>
        <taxon>Teleostei</taxon>
        <taxon>Ostariophysi</taxon>
        <taxon>Cypriniformes</taxon>
        <taxon>Cyprinidae</taxon>
        <taxon>Labeoninae</taxon>
        <taxon>Labeonini</taxon>
        <taxon>Cirrhinus</taxon>
    </lineage>
</organism>
<gene>
    <name evidence="5" type="ORF">QQF64_030126</name>
</gene>
<dbReference type="EMBL" id="JAYMGO010000007">
    <property type="protein sequence ID" value="KAL1271110.1"/>
    <property type="molecule type" value="Genomic_DNA"/>
</dbReference>
<name>A0ABR3N2E6_9TELE</name>
<dbReference type="InterPro" id="IPR023780">
    <property type="entry name" value="Chromo_domain"/>
</dbReference>
<feature type="compositionally biased region" description="Polar residues" evidence="3">
    <location>
        <begin position="13"/>
        <end position="22"/>
    </location>
</feature>
<keyword evidence="2" id="KW-0539">Nucleus</keyword>
<evidence type="ECO:0000313" key="5">
    <source>
        <dbReference type="EMBL" id="KAL1271110.1"/>
    </source>
</evidence>
<accession>A0ABR3N2E6</accession>
<evidence type="ECO:0000256" key="2">
    <source>
        <dbReference type="ARBA" id="ARBA00023242"/>
    </source>
</evidence>
<feature type="compositionally biased region" description="Basic residues" evidence="3">
    <location>
        <begin position="107"/>
        <end position="119"/>
    </location>
</feature>
<dbReference type="InterPro" id="IPR000953">
    <property type="entry name" value="Chromo/chromo_shadow_dom"/>
</dbReference>
<comment type="subcellular location">
    <subcellularLocation>
        <location evidence="1">Nucleus</location>
    </subcellularLocation>
</comment>
<dbReference type="InterPro" id="IPR016197">
    <property type="entry name" value="Chromo-like_dom_sf"/>
</dbReference>
<feature type="compositionally biased region" description="Basic and acidic residues" evidence="3">
    <location>
        <begin position="140"/>
        <end position="151"/>
    </location>
</feature>
<dbReference type="Proteomes" id="UP001558613">
    <property type="component" value="Unassembled WGS sequence"/>
</dbReference>
<dbReference type="PANTHER" id="PTHR22812">
    <property type="entry name" value="CHROMOBOX PROTEIN"/>
    <property type="match status" value="1"/>
</dbReference>
<protein>
    <recommendedName>
        <fullName evidence="4">Chromo domain-containing protein</fullName>
    </recommendedName>
</protein>
<evidence type="ECO:0000313" key="6">
    <source>
        <dbReference type="Proteomes" id="UP001558613"/>
    </source>
</evidence>
<dbReference type="PROSITE" id="PS50013">
    <property type="entry name" value="CHROMO_2"/>
    <property type="match status" value="1"/>
</dbReference>
<feature type="domain" description="Chromo" evidence="4">
    <location>
        <begin position="51"/>
        <end position="109"/>
    </location>
</feature>